<dbReference type="PANTHER" id="PTHR10073:SF12">
    <property type="entry name" value="DNA MISMATCH REPAIR PROTEIN MLH1"/>
    <property type="match status" value="1"/>
</dbReference>
<dbReference type="SUPFAM" id="SSF54211">
    <property type="entry name" value="Ribosomal protein S5 domain 2-like"/>
    <property type="match status" value="1"/>
</dbReference>
<dbReference type="Gene3D" id="3.30.230.10">
    <property type="match status" value="1"/>
</dbReference>
<proteinExistence type="predicted"/>
<dbReference type="GO" id="GO:0006298">
    <property type="term" value="P:mismatch repair"/>
    <property type="evidence" value="ECO:0007669"/>
    <property type="project" value="InterPro"/>
</dbReference>
<dbReference type="PANTHER" id="PTHR10073">
    <property type="entry name" value="DNA MISMATCH REPAIR PROTEIN MLH, PMS, MUTL"/>
    <property type="match status" value="1"/>
</dbReference>
<reference evidence="4" key="1">
    <citation type="submission" date="2022-11" db="UniProtKB">
        <authorList>
            <consortium name="WormBaseParasite"/>
        </authorList>
    </citation>
    <scope>IDENTIFICATION</scope>
</reference>
<evidence type="ECO:0000313" key="4">
    <source>
        <dbReference type="WBParaSite" id="Minc3s04060g35380"/>
    </source>
</evidence>
<dbReference type="Pfam" id="PF16413">
    <property type="entry name" value="Mlh1_C"/>
    <property type="match status" value="1"/>
</dbReference>
<dbReference type="AlphaFoldDB" id="A0A914NAK2"/>
<keyword evidence="3" id="KW-1185">Reference proteome</keyword>
<dbReference type="GO" id="GO:0030983">
    <property type="term" value="F:mismatched DNA binding"/>
    <property type="evidence" value="ECO:0007669"/>
    <property type="project" value="InterPro"/>
</dbReference>
<dbReference type="WBParaSite" id="Minc3s04060g35380">
    <property type="protein sequence ID" value="Minc3s04060g35380"/>
    <property type="gene ID" value="Minc3s04060g35380"/>
</dbReference>
<keyword evidence="1" id="KW-0175">Coiled coil</keyword>
<evidence type="ECO:0000256" key="1">
    <source>
        <dbReference type="SAM" id="Coils"/>
    </source>
</evidence>
<dbReference type="Pfam" id="PF01119">
    <property type="entry name" value="DNA_mis_repair"/>
    <property type="match status" value="1"/>
</dbReference>
<accession>A0A914NAK2</accession>
<dbReference type="GO" id="GO:0140664">
    <property type="term" value="F:ATP-dependent DNA damage sensor activity"/>
    <property type="evidence" value="ECO:0007669"/>
    <property type="project" value="InterPro"/>
</dbReference>
<sequence>GLTNLEFNNSSLHFSAKICLATPVAIFTSKAVQTRNDKIKIFHLFVNGRSVESFRLQKSFDSIFTSRDLLCPFASFSLLIDPQRVDVNIHPTKKLVYFLCEDDIIEFIGKQIEKFVNETQSRQSIQINNLNEELKEDCSKKSNKNNRKRKAENEKEIIFEENEKNLNNLNCSLPSSKSSFLNVSSKIQSNSSKVAPKNKIRVDFLNRSLDEFVLTNEDLNLRPNSSVRLSLLKKVAFEEENNEEGGSNINPIEINEIERENEENFGGKTNNKVDCCIPREFSFNSLVDLRKEICQKADNKLVELFKKHLLIGFFDSENALIQSENNVFLINNNEILRQFFYQLIIFSFGNMGAYDLIIQSENSSTKNLSIYQLLLLEEEENEKKVANLCQILVKNREILWDFFSIKIILNSINEDAVLVAIPCLINGYLPEMEGLPLLLYKLANVNYEDEKSCYSEISLALADFHLPSISEEDYENLNEEQQNIFKKQNLRVERTLRSLIFPALRNRFLPSSELEEYIKELTSTAKAFKHFGRC</sequence>
<dbReference type="InterPro" id="IPR014721">
    <property type="entry name" value="Ribsml_uS5_D2-typ_fold_subgr"/>
</dbReference>
<dbReference type="InterPro" id="IPR038973">
    <property type="entry name" value="MutL/Mlh/Pms-like"/>
</dbReference>
<dbReference type="InterPro" id="IPR013507">
    <property type="entry name" value="DNA_mismatch_S5_2-like"/>
</dbReference>
<dbReference type="Proteomes" id="UP000887563">
    <property type="component" value="Unplaced"/>
</dbReference>
<organism evidence="3 4">
    <name type="scientific">Meloidogyne incognita</name>
    <name type="common">Southern root-knot nematode worm</name>
    <name type="synonym">Oxyuris incognita</name>
    <dbReference type="NCBI Taxonomy" id="6306"/>
    <lineage>
        <taxon>Eukaryota</taxon>
        <taxon>Metazoa</taxon>
        <taxon>Ecdysozoa</taxon>
        <taxon>Nematoda</taxon>
        <taxon>Chromadorea</taxon>
        <taxon>Rhabditida</taxon>
        <taxon>Tylenchina</taxon>
        <taxon>Tylenchomorpha</taxon>
        <taxon>Tylenchoidea</taxon>
        <taxon>Meloidogynidae</taxon>
        <taxon>Meloidogyninae</taxon>
        <taxon>Meloidogyne</taxon>
        <taxon>Meloidogyne incognita group</taxon>
    </lineage>
</organism>
<dbReference type="SMART" id="SM01340">
    <property type="entry name" value="DNA_mis_repair"/>
    <property type="match status" value="1"/>
</dbReference>
<dbReference type="GO" id="GO:0016887">
    <property type="term" value="F:ATP hydrolysis activity"/>
    <property type="evidence" value="ECO:0007669"/>
    <property type="project" value="InterPro"/>
</dbReference>
<name>A0A914NAK2_MELIC</name>
<dbReference type="GO" id="GO:0032389">
    <property type="term" value="C:MutLalpha complex"/>
    <property type="evidence" value="ECO:0007669"/>
    <property type="project" value="TreeGrafter"/>
</dbReference>
<feature type="coiled-coil region" evidence="1">
    <location>
        <begin position="127"/>
        <end position="161"/>
    </location>
</feature>
<dbReference type="InterPro" id="IPR032189">
    <property type="entry name" value="Mlh1_C"/>
</dbReference>
<protein>
    <submittedName>
        <fullName evidence="4">DNA mismatch repair protein S5 domain-containing protein</fullName>
    </submittedName>
</protein>
<dbReference type="GO" id="GO:0005524">
    <property type="term" value="F:ATP binding"/>
    <property type="evidence" value="ECO:0007669"/>
    <property type="project" value="InterPro"/>
</dbReference>
<evidence type="ECO:0000313" key="3">
    <source>
        <dbReference type="Proteomes" id="UP000887563"/>
    </source>
</evidence>
<feature type="domain" description="DNA mismatch repair protein S5" evidence="2">
    <location>
        <begin position="2"/>
        <end position="117"/>
    </location>
</feature>
<dbReference type="InterPro" id="IPR020568">
    <property type="entry name" value="Ribosomal_Su5_D2-typ_SF"/>
</dbReference>
<evidence type="ECO:0000259" key="2">
    <source>
        <dbReference type="SMART" id="SM01340"/>
    </source>
</evidence>